<organism evidence="1 2">
    <name type="scientific">Alicyclobacillus sendaiensis PA2</name>
    <dbReference type="NCBI Taxonomy" id="3029425"/>
    <lineage>
        <taxon>Bacteria</taxon>
        <taxon>Bacillati</taxon>
        <taxon>Bacillota</taxon>
        <taxon>Bacilli</taxon>
        <taxon>Bacillales</taxon>
        <taxon>Alicyclobacillaceae</taxon>
        <taxon>Alicyclobacillus</taxon>
    </lineage>
</organism>
<dbReference type="SUPFAM" id="SSF47240">
    <property type="entry name" value="Ferritin-like"/>
    <property type="match status" value="1"/>
</dbReference>
<dbReference type="GO" id="GO:0097266">
    <property type="term" value="F:phenylacetyl-CoA 1,2-epoxidase activity"/>
    <property type="evidence" value="ECO:0007669"/>
    <property type="project" value="UniProtKB-EC"/>
</dbReference>
<gene>
    <name evidence="1" type="primary">paaC</name>
    <name evidence="1" type="ORF">QID03_00705</name>
</gene>
<dbReference type="PANTHER" id="PTHR30458">
    <property type="entry name" value="PHENYLACETIC ACID DEGRADATION PROTEIN PAA"/>
    <property type="match status" value="1"/>
</dbReference>
<dbReference type="PANTHER" id="PTHR30458:SF0">
    <property type="entry name" value="1,2-PHENYLACETYL-COA EPOXIDASE, SUBUNIT C"/>
    <property type="match status" value="1"/>
</dbReference>
<evidence type="ECO:0000313" key="2">
    <source>
        <dbReference type="Proteomes" id="UP001529245"/>
    </source>
</evidence>
<name>A0ABT6XUE1_ALISE</name>
<dbReference type="Pfam" id="PF05138">
    <property type="entry name" value="PaaA_PaaC"/>
    <property type="match status" value="1"/>
</dbReference>
<dbReference type="InterPro" id="IPR011882">
    <property type="entry name" value="PaaC"/>
</dbReference>
<dbReference type="InterPro" id="IPR007814">
    <property type="entry name" value="PaaA_PaaC"/>
</dbReference>
<dbReference type="InterPro" id="IPR052703">
    <property type="entry name" value="Aromatic_CoA_ox/epox"/>
</dbReference>
<comment type="caution">
    <text evidence="1">The sequence shown here is derived from an EMBL/GenBank/DDBJ whole genome shotgun (WGS) entry which is preliminary data.</text>
</comment>
<dbReference type="Gene3D" id="1.20.1260.10">
    <property type="match status" value="1"/>
</dbReference>
<accession>A0ABT6XUE1</accession>
<dbReference type="Proteomes" id="UP001529245">
    <property type="component" value="Unassembled WGS sequence"/>
</dbReference>
<protein>
    <submittedName>
        <fullName evidence="1">Phenylacetate-CoA oxygenase subunit PaaC</fullName>
        <ecNumber evidence="1">1.14.13.149</ecNumber>
    </submittedName>
</protein>
<keyword evidence="1" id="KW-0560">Oxidoreductase</keyword>
<dbReference type="NCBIfam" id="TIGR02158">
    <property type="entry name" value="PA_CoA_Oxy3"/>
    <property type="match status" value="1"/>
</dbReference>
<dbReference type="RefSeq" id="WP_283202344.1">
    <property type="nucleotide sequence ID" value="NZ_JASGCB010000001.1"/>
</dbReference>
<dbReference type="EMBL" id="JASGCB010000001">
    <property type="protein sequence ID" value="MDI9258698.1"/>
    <property type="molecule type" value="Genomic_DNA"/>
</dbReference>
<keyword evidence="2" id="KW-1185">Reference proteome</keyword>
<dbReference type="EC" id="1.14.13.149" evidence="1"/>
<reference evidence="1 2" key="1">
    <citation type="submission" date="2023-04" db="EMBL/GenBank/DDBJ databases">
        <title>A. sendaiensis sub sp. chiapanensis a novel subspecie with specific adaptation in bacterial cell wall isolated from an active volcano.</title>
        <authorList>
            <person name="Alvarez Gutierrez P.E."/>
            <person name="Ortiz Cortes L.Y."/>
        </authorList>
    </citation>
    <scope>NUCLEOTIDE SEQUENCE [LARGE SCALE GENOMIC DNA]</scope>
    <source>
        <strain evidence="1 2">PA2</strain>
    </source>
</reference>
<dbReference type="InterPro" id="IPR009078">
    <property type="entry name" value="Ferritin-like_SF"/>
</dbReference>
<sequence length="262" mass="28554">MAIEADARVRDAILGGLALQLADEELFLGHRDSEWLGLAPEVEEDVAFASIAQDEVRHAAFWYELAEACGFGQADALAFDRAPSERRHAALCARPNGDWAYTVLRHYLYDAWDAVRLAALAESGDEVWANGARRMLREEHYHHLHMERWVVDLGRAGGEAAERLRGAFAALLPDLPDLAAFAVDPQALVDLGILSRPLADLRRAFVARVEATLSRAGVPVEEIAATLAAHPREGARQAAPHDDAAALLETMNGVRSLGAAVW</sequence>
<proteinExistence type="predicted"/>
<dbReference type="InterPro" id="IPR012347">
    <property type="entry name" value="Ferritin-like"/>
</dbReference>
<evidence type="ECO:0000313" key="1">
    <source>
        <dbReference type="EMBL" id="MDI9258698.1"/>
    </source>
</evidence>